<feature type="region of interest" description="Disordered" evidence="1">
    <location>
        <begin position="290"/>
        <end position="313"/>
    </location>
</feature>
<dbReference type="Proteomes" id="UP000235392">
    <property type="component" value="Unassembled WGS sequence"/>
</dbReference>
<feature type="compositionally biased region" description="Pro residues" evidence="1">
    <location>
        <begin position="211"/>
        <end position="221"/>
    </location>
</feature>
<dbReference type="AlphaFoldDB" id="A0A2N5SEL1"/>
<accession>A0A2N5SEL1</accession>
<dbReference type="STRING" id="200324.A0A2N5SEL1"/>
<keyword evidence="4" id="KW-1185">Reference proteome</keyword>
<comment type="caution">
    <text evidence="2">The sequence shown here is derived from an EMBL/GenBank/DDBJ whole genome shotgun (WGS) entry which is preliminary data.</text>
</comment>
<feature type="compositionally biased region" description="Low complexity" evidence="1">
    <location>
        <begin position="174"/>
        <end position="195"/>
    </location>
</feature>
<dbReference type="EMBL" id="PGCJ01001009">
    <property type="protein sequence ID" value="PLW11690.1"/>
    <property type="molecule type" value="Genomic_DNA"/>
</dbReference>
<evidence type="ECO:0000313" key="5">
    <source>
        <dbReference type="Proteomes" id="UP000235392"/>
    </source>
</evidence>
<organism evidence="2 4">
    <name type="scientific">Puccinia coronata f. sp. avenae</name>
    <dbReference type="NCBI Taxonomy" id="200324"/>
    <lineage>
        <taxon>Eukaryota</taxon>
        <taxon>Fungi</taxon>
        <taxon>Dikarya</taxon>
        <taxon>Basidiomycota</taxon>
        <taxon>Pucciniomycotina</taxon>
        <taxon>Pucciniomycetes</taxon>
        <taxon>Pucciniales</taxon>
        <taxon>Pucciniaceae</taxon>
        <taxon>Puccinia</taxon>
    </lineage>
</organism>
<feature type="compositionally biased region" description="Polar residues" evidence="1">
    <location>
        <begin position="121"/>
        <end position="140"/>
    </location>
</feature>
<reference evidence="4 5" key="1">
    <citation type="submission" date="2017-11" db="EMBL/GenBank/DDBJ databases">
        <title>De novo assembly and phasing of dikaryotic genomes from two isolates of Puccinia coronata f. sp. avenae, the causal agent of oat crown rust.</title>
        <authorList>
            <person name="Miller M.E."/>
            <person name="Zhang Y."/>
            <person name="Omidvar V."/>
            <person name="Sperschneider J."/>
            <person name="Schwessinger B."/>
            <person name="Raley C."/>
            <person name="Palmer J.M."/>
            <person name="Garnica D."/>
            <person name="Upadhyaya N."/>
            <person name="Rathjen J."/>
            <person name="Taylor J.M."/>
            <person name="Park R.F."/>
            <person name="Dodds P.N."/>
            <person name="Hirsch C.D."/>
            <person name="Kianian S.F."/>
            <person name="Figueroa M."/>
        </authorList>
    </citation>
    <scope>NUCLEOTIDE SEQUENCE [LARGE SCALE GENOMIC DNA]</scope>
    <source>
        <strain evidence="2">12NC29</strain>
        <strain evidence="3">12SD80</strain>
    </source>
</reference>
<feature type="region of interest" description="Disordered" evidence="1">
    <location>
        <begin position="57"/>
        <end position="78"/>
    </location>
</feature>
<evidence type="ECO:0000313" key="2">
    <source>
        <dbReference type="EMBL" id="PLW11690.1"/>
    </source>
</evidence>
<protein>
    <submittedName>
        <fullName evidence="2">Uncharacterized protein</fullName>
    </submittedName>
</protein>
<gene>
    <name evidence="2" type="ORF">PCANC_18461</name>
    <name evidence="3" type="ORF">PCASD_12898</name>
</gene>
<evidence type="ECO:0000313" key="4">
    <source>
        <dbReference type="Proteomes" id="UP000235388"/>
    </source>
</evidence>
<evidence type="ECO:0000313" key="3">
    <source>
        <dbReference type="EMBL" id="PLW33041.1"/>
    </source>
</evidence>
<evidence type="ECO:0000256" key="1">
    <source>
        <dbReference type="SAM" id="MobiDB-lite"/>
    </source>
</evidence>
<dbReference type="OrthoDB" id="2507743at2759"/>
<name>A0A2N5SEL1_9BASI</name>
<feature type="region of interest" description="Disordered" evidence="1">
    <location>
        <begin position="121"/>
        <end position="226"/>
    </location>
</feature>
<proteinExistence type="predicted"/>
<dbReference type="EMBL" id="PGCI01000229">
    <property type="protein sequence ID" value="PLW33041.1"/>
    <property type="molecule type" value="Genomic_DNA"/>
</dbReference>
<feature type="region of interest" description="Disordered" evidence="1">
    <location>
        <begin position="1"/>
        <end position="29"/>
    </location>
</feature>
<sequence length="356" mass="39551">MFSVVSSNLNRKRNRVASTEQTQIGPHHPPVLAVRPVHHRKNVPNIMSYYDQQITPPSLCNRTSAQHDDQQLPPNKRRKGVAGAILSTALDAALFTSAIGYAAYQFWTGKRLEEDEEEYSLQLSPKSISTQSSDRQLKNLSSPPPPPYEPRHQPSQHAEPEQQSQQAVRRARLRSFTSRPPTSRLSSSRPSTSLSHTTNTHEPINFILRPTPHPLQFPLPSEPRRTAEQESLMADFVCSLDPYIPPPLDPSLEAEEEEAEGDGDDDAEMRAFKAQIRGLILEGQAALASRPALPEPSIPPTPGPDRNNVSSGLLCSSSITPAITSSNRTHVDENIRLLQLALDKASSKPQSNWWER</sequence>
<feature type="compositionally biased region" description="Pro residues" evidence="1">
    <location>
        <begin position="293"/>
        <end position="303"/>
    </location>
</feature>
<dbReference type="Proteomes" id="UP000235388">
    <property type="component" value="Unassembled WGS sequence"/>
</dbReference>